<evidence type="ECO:0000313" key="2">
    <source>
        <dbReference type="Proteomes" id="UP000663861"/>
    </source>
</evidence>
<dbReference type="EMBL" id="CAJMWY010000275">
    <property type="protein sequence ID" value="CAE6425884.1"/>
    <property type="molecule type" value="Genomic_DNA"/>
</dbReference>
<comment type="caution">
    <text evidence="1">The sequence shown here is derived from an EMBL/GenBank/DDBJ whole genome shotgun (WGS) entry which is preliminary data.</text>
</comment>
<dbReference type="Proteomes" id="UP000663861">
    <property type="component" value="Unassembled WGS sequence"/>
</dbReference>
<reference evidence="1" key="1">
    <citation type="submission" date="2021-01" db="EMBL/GenBank/DDBJ databases">
        <authorList>
            <person name="Kaushik A."/>
        </authorList>
    </citation>
    <scope>NUCLEOTIDE SEQUENCE</scope>
    <source>
        <strain evidence="1">AG4-RS23</strain>
    </source>
</reference>
<evidence type="ECO:0000313" key="1">
    <source>
        <dbReference type="EMBL" id="CAE6425884.1"/>
    </source>
</evidence>
<proteinExistence type="predicted"/>
<organism evidence="1 2">
    <name type="scientific">Rhizoctonia solani</name>
    <dbReference type="NCBI Taxonomy" id="456999"/>
    <lineage>
        <taxon>Eukaryota</taxon>
        <taxon>Fungi</taxon>
        <taxon>Dikarya</taxon>
        <taxon>Basidiomycota</taxon>
        <taxon>Agaricomycotina</taxon>
        <taxon>Agaricomycetes</taxon>
        <taxon>Cantharellales</taxon>
        <taxon>Ceratobasidiaceae</taxon>
        <taxon>Rhizoctonia</taxon>
    </lineage>
</organism>
<name>A0A8H3AF03_9AGAM</name>
<dbReference type="AlphaFoldDB" id="A0A8H3AF03"/>
<accession>A0A8H3AF03</accession>
<protein>
    <submittedName>
        <fullName evidence="1">Uncharacterized protein</fullName>
    </submittedName>
</protein>
<sequence length="114" mass="11903">MGSIPGRSAQHEATITIKMLRIVIQSQSAGAQIFLATASLNGAARTLTSCDRDGFDSHLCEPKAIGSLLRRIIGDNADVEADYSSAFEGICIPVINNSVLGSGALAVVRPGVIY</sequence>
<gene>
    <name evidence="1" type="ORF">RDB_LOCUS19730</name>
</gene>